<evidence type="ECO:0000313" key="2">
    <source>
        <dbReference type="EMBL" id="KAF7307441.1"/>
    </source>
</evidence>
<dbReference type="RefSeq" id="XP_037222460.1">
    <property type="nucleotide sequence ID" value="XM_037362168.1"/>
</dbReference>
<feature type="region of interest" description="Disordered" evidence="1">
    <location>
        <begin position="1"/>
        <end position="38"/>
    </location>
</feature>
<comment type="caution">
    <text evidence="2">The sequence shown here is derived from an EMBL/GenBank/DDBJ whole genome shotgun (WGS) entry which is preliminary data.</text>
</comment>
<evidence type="ECO:0000256" key="1">
    <source>
        <dbReference type="SAM" id="MobiDB-lite"/>
    </source>
</evidence>
<dbReference type="AlphaFoldDB" id="A0A8H6W8Y3"/>
<sequence length="194" mass="21280">MKKRWDGHEFRDMFLGSQPTPHRANAATKSPGTSNPASGYILTTTGVVPAPPKRGFARAGPVVWAASMFFCWLGRNRGQAPNDPNYGIAMAGISGSTREAGVVAKPVPSEPFAGAEVDGELATLARSGSLRPLQRIRRFSQRKRESGKCCANPNNSLRWRFANGAAEKRHVCSFRMETYCESNYNFDLLINLCQ</sequence>
<protein>
    <submittedName>
        <fullName evidence="2">Uncharacterized protein</fullName>
    </submittedName>
</protein>
<dbReference type="GeneID" id="59344684"/>
<keyword evidence="3" id="KW-1185">Reference proteome</keyword>
<organism evidence="2 3">
    <name type="scientific">Mycena indigotica</name>
    <dbReference type="NCBI Taxonomy" id="2126181"/>
    <lineage>
        <taxon>Eukaryota</taxon>
        <taxon>Fungi</taxon>
        <taxon>Dikarya</taxon>
        <taxon>Basidiomycota</taxon>
        <taxon>Agaricomycotina</taxon>
        <taxon>Agaricomycetes</taxon>
        <taxon>Agaricomycetidae</taxon>
        <taxon>Agaricales</taxon>
        <taxon>Marasmiineae</taxon>
        <taxon>Mycenaceae</taxon>
        <taxon>Mycena</taxon>
    </lineage>
</organism>
<dbReference type="EMBL" id="JACAZF010000004">
    <property type="protein sequence ID" value="KAF7307441.1"/>
    <property type="molecule type" value="Genomic_DNA"/>
</dbReference>
<reference evidence="2" key="1">
    <citation type="submission" date="2020-05" db="EMBL/GenBank/DDBJ databases">
        <title>Mycena genomes resolve the evolution of fungal bioluminescence.</title>
        <authorList>
            <person name="Tsai I.J."/>
        </authorList>
    </citation>
    <scope>NUCLEOTIDE SEQUENCE</scope>
    <source>
        <strain evidence="2">171206Taipei</strain>
    </source>
</reference>
<gene>
    <name evidence="2" type="ORF">MIND_00538500</name>
</gene>
<accession>A0A8H6W8Y3</accession>
<evidence type="ECO:0000313" key="3">
    <source>
        <dbReference type="Proteomes" id="UP000636479"/>
    </source>
</evidence>
<feature type="compositionally biased region" description="Polar residues" evidence="1">
    <location>
        <begin position="27"/>
        <end position="38"/>
    </location>
</feature>
<name>A0A8H6W8Y3_9AGAR</name>
<feature type="compositionally biased region" description="Basic and acidic residues" evidence="1">
    <location>
        <begin position="1"/>
        <end position="12"/>
    </location>
</feature>
<dbReference type="Proteomes" id="UP000636479">
    <property type="component" value="Unassembled WGS sequence"/>
</dbReference>
<proteinExistence type="predicted"/>